<keyword evidence="3" id="KW-1185">Reference proteome</keyword>
<comment type="caution">
    <text evidence="2">The sequence shown here is derived from an EMBL/GenBank/DDBJ whole genome shotgun (WGS) entry which is preliminary data.</text>
</comment>
<evidence type="ECO:0000259" key="1">
    <source>
        <dbReference type="Pfam" id="PF09350"/>
    </source>
</evidence>
<dbReference type="Pfam" id="PF09350">
    <property type="entry name" value="DJC28_CD"/>
    <property type="match status" value="1"/>
</dbReference>
<sequence>MLLSFWVKDWHGPGESHLAIAAQVACGGFHRCPGPPTLVRMDHPLIDLISAKIAEAERNGDFDNLPGAGKPLPRHDDPENALLNRVMRENAAEPEFVTLSKKLRALREELAGEGDRDRRIAIMKDMSMMEARIDLARRAWVR</sequence>
<gene>
    <name evidence="2" type="ORF">GCM10011360_05910</name>
</gene>
<dbReference type="PANTHER" id="PTHR39158">
    <property type="entry name" value="OS08G0560600 PROTEIN"/>
    <property type="match status" value="1"/>
</dbReference>
<feature type="domain" description="DnaJ homologue subfamily C member 28 conserved" evidence="1">
    <location>
        <begin position="49"/>
        <end position="111"/>
    </location>
</feature>
<organism evidence="2 3">
    <name type="scientific">Primorskyibacter flagellatus</name>
    <dbReference type="NCBI Taxonomy" id="1387277"/>
    <lineage>
        <taxon>Bacteria</taxon>
        <taxon>Pseudomonadati</taxon>
        <taxon>Pseudomonadota</taxon>
        <taxon>Alphaproteobacteria</taxon>
        <taxon>Rhodobacterales</taxon>
        <taxon>Roseobacteraceae</taxon>
        <taxon>Primorskyibacter</taxon>
    </lineage>
</organism>
<dbReference type="AlphaFoldDB" id="A0A916ZZ69"/>
<dbReference type="InterPro" id="IPR052573">
    <property type="entry name" value="DnaJ_C_subfamily_28"/>
</dbReference>
<dbReference type="InterPro" id="IPR018961">
    <property type="entry name" value="DnaJ_homolog_subfam-C_membr-28"/>
</dbReference>
<dbReference type="PANTHER" id="PTHR39158:SF1">
    <property type="entry name" value="DNAJ HOMOLOG SUBFAMILY C MEMBER 28"/>
    <property type="match status" value="1"/>
</dbReference>
<accession>A0A916ZZ69</accession>
<name>A0A916ZZ69_9RHOB</name>
<proteinExistence type="predicted"/>
<dbReference type="EMBL" id="BMFJ01000001">
    <property type="protein sequence ID" value="GGE19989.1"/>
    <property type="molecule type" value="Genomic_DNA"/>
</dbReference>
<dbReference type="Proteomes" id="UP000612855">
    <property type="component" value="Unassembled WGS sequence"/>
</dbReference>
<evidence type="ECO:0000313" key="2">
    <source>
        <dbReference type="EMBL" id="GGE19989.1"/>
    </source>
</evidence>
<protein>
    <recommendedName>
        <fullName evidence="1">DnaJ homologue subfamily C member 28 conserved domain-containing protein</fullName>
    </recommendedName>
</protein>
<reference evidence="3" key="1">
    <citation type="journal article" date="2019" name="Int. J. Syst. Evol. Microbiol.">
        <title>The Global Catalogue of Microorganisms (GCM) 10K type strain sequencing project: providing services to taxonomists for standard genome sequencing and annotation.</title>
        <authorList>
            <consortium name="The Broad Institute Genomics Platform"/>
            <consortium name="The Broad Institute Genome Sequencing Center for Infectious Disease"/>
            <person name="Wu L."/>
            <person name="Ma J."/>
        </authorList>
    </citation>
    <scope>NUCLEOTIDE SEQUENCE [LARGE SCALE GENOMIC DNA]</scope>
    <source>
        <strain evidence="3">CGMCC 1.12664</strain>
    </source>
</reference>
<evidence type="ECO:0000313" key="3">
    <source>
        <dbReference type="Proteomes" id="UP000612855"/>
    </source>
</evidence>